<evidence type="ECO:0000313" key="3">
    <source>
        <dbReference type="EMBL" id="BDS05508.1"/>
    </source>
</evidence>
<protein>
    <recommendedName>
        <fullName evidence="4">ABC transporter permease</fullName>
    </recommendedName>
</protein>
<dbReference type="AlphaFoldDB" id="A0AAT9FHQ0"/>
<dbReference type="GO" id="GO:0140359">
    <property type="term" value="F:ABC-type transporter activity"/>
    <property type="evidence" value="ECO:0007669"/>
    <property type="project" value="InterPro"/>
</dbReference>
<feature type="transmembrane region" description="Helical" evidence="2">
    <location>
        <begin position="195"/>
        <end position="215"/>
    </location>
</feature>
<dbReference type="GO" id="GO:0005886">
    <property type="term" value="C:plasma membrane"/>
    <property type="evidence" value="ECO:0007669"/>
    <property type="project" value="UniProtKB-SubCell"/>
</dbReference>
<feature type="transmembrane region" description="Helical" evidence="2">
    <location>
        <begin position="284"/>
        <end position="302"/>
    </location>
</feature>
<feature type="region of interest" description="Disordered" evidence="1">
    <location>
        <begin position="313"/>
        <end position="350"/>
    </location>
</feature>
<organism evidence="3">
    <name type="scientific">Oceaniferula spumae</name>
    <dbReference type="NCBI Taxonomy" id="2979115"/>
    <lineage>
        <taxon>Bacteria</taxon>
        <taxon>Pseudomonadati</taxon>
        <taxon>Verrucomicrobiota</taxon>
        <taxon>Verrucomicrobiia</taxon>
        <taxon>Verrucomicrobiales</taxon>
        <taxon>Verrucomicrobiaceae</taxon>
        <taxon>Oceaniferula</taxon>
    </lineage>
</organism>
<accession>A0AAT9FHQ0</accession>
<feature type="transmembrane region" description="Helical" evidence="2">
    <location>
        <begin position="132"/>
        <end position="156"/>
    </location>
</feature>
<gene>
    <name evidence="3" type="ORF">NT6N_05480</name>
</gene>
<evidence type="ECO:0000256" key="1">
    <source>
        <dbReference type="SAM" id="MobiDB-lite"/>
    </source>
</evidence>
<evidence type="ECO:0008006" key="4">
    <source>
        <dbReference type="Google" id="ProtNLM"/>
    </source>
</evidence>
<dbReference type="KEGG" id="osu:NT6N_05480"/>
<keyword evidence="2" id="KW-1133">Transmembrane helix</keyword>
<dbReference type="Pfam" id="PF12679">
    <property type="entry name" value="ABC2_membrane_2"/>
    <property type="match status" value="1"/>
</dbReference>
<dbReference type="EMBL" id="AP026866">
    <property type="protein sequence ID" value="BDS05508.1"/>
    <property type="molecule type" value="Genomic_DNA"/>
</dbReference>
<feature type="transmembrane region" description="Helical" evidence="2">
    <location>
        <begin position="85"/>
        <end position="105"/>
    </location>
</feature>
<name>A0AAT9FHQ0_9BACT</name>
<feature type="transmembrane region" description="Helical" evidence="2">
    <location>
        <begin position="39"/>
        <end position="57"/>
    </location>
</feature>
<feature type="transmembrane region" description="Helical" evidence="2">
    <location>
        <begin position="162"/>
        <end position="183"/>
    </location>
</feature>
<evidence type="ECO:0000256" key="2">
    <source>
        <dbReference type="SAM" id="Phobius"/>
    </source>
</evidence>
<keyword evidence="2" id="KW-0812">Transmembrane</keyword>
<proteinExistence type="predicted"/>
<feature type="transmembrane region" description="Helical" evidence="2">
    <location>
        <begin position="227"/>
        <end position="246"/>
    </location>
</feature>
<feature type="transmembrane region" description="Helical" evidence="2">
    <location>
        <begin position="258"/>
        <end position="278"/>
    </location>
</feature>
<keyword evidence="2" id="KW-0472">Membrane</keyword>
<feature type="compositionally biased region" description="Pro residues" evidence="1">
    <location>
        <begin position="314"/>
        <end position="335"/>
    </location>
</feature>
<sequence length="350" mass="38074">MADDTLETVSESILLKDDLPERFGAMTVKELRQGLRRGMFMVPFIVIQLLAVLAMLAEFNMGDVEGYSKMTGVFNPALFFNSGPFWMVAGIICIIVMPLGGLALMGQELEEGNHELLLMTPLTRWRVVRGKFLAMWGLCLVTFVSLLPYMIVRYFIGGIDAWRNIVMSLTVIFASAVICAGAIGASSFKTILGRIIVMLMFLFSLGIAGVAPLMWSASKYNSCGVLYHINALAYGLCYTLFGLALARSRIRLVVHNYEVKPSWMVIGLLIFTPLVVAMATAMTVGYGGFVGLIGMTLVAWFADVTPTAAKWVQPPQPNIPPGAPGEPQPVAPLPAAPIIASEETDPQSQQ</sequence>
<reference evidence="3" key="1">
    <citation type="submission" date="2024-07" db="EMBL/GenBank/DDBJ databases">
        <title>Complete genome sequence of Verrucomicrobiaceae bacterium NT6N.</title>
        <authorList>
            <person name="Huang C."/>
            <person name="Takami H."/>
            <person name="Hamasaki K."/>
        </authorList>
    </citation>
    <scope>NUCLEOTIDE SEQUENCE</scope>
    <source>
        <strain evidence="3">NT6N</strain>
    </source>
</reference>